<reference evidence="1" key="1">
    <citation type="journal article" date="2019" name="bioRxiv">
        <title>The Genome of the Zebra Mussel, Dreissena polymorpha: A Resource for Invasive Species Research.</title>
        <authorList>
            <person name="McCartney M.A."/>
            <person name="Auch B."/>
            <person name="Kono T."/>
            <person name="Mallez S."/>
            <person name="Zhang Y."/>
            <person name="Obille A."/>
            <person name="Becker A."/>
            <person name="Abrahante J.E."/>
            <person name="Garbe J."/>
            <person name="Badalamenti J.P."/>
            <person name="Herman A."/>
            <person name="Mangelson H."/>
            <person name="Liachko I."/>
            <person name="Sullivan S."/>
            <person name="Sone E.D."/>
            <person name="Koren S."/>
            <person name="Silverstein K.A.T."/>
            <person name="Beckman K.B."/>
            <person name="Gohl D.M."/>
        </authorList>
    </citation>
    <scope>NUCLEOTIDE SEQUENCE</scope>
    <source>
        <strain evidence="1">Duluth1</strain>
        <tissue evidence="1">Whole animal</tissue>
    </source>
</reference>
<evidence type="ECO:0000313" key="2">
    <source>
        <dbReference type="Proteomes" id="UP000828390"/>
    </source>
</evidence>
<sequence length="54" mass="5700">MIRKIVLTQSHYFPVPPRLKPVNSPAESRSIWTGYGLAPVVAGSAPVKAGSVPA</sequence>
<proteinExistence type="predicted"/>
<gene>
    <name evidence="1" type="ORF">DPMN_134292</name>
</gene>
<dbReference type="EMBL" id="JAIWYP010000006">
    <property type="protein sequence ID" value="KAH3805982.1"/>
    <property type="molecule type" value="Genomic_DNA"/>
</dbReference>
<reference evidence="1" key="2">
    <citation type="submission" date="2020-11" db="EMBL/GenBank/DDBJ databases">
        <authorList>
            <person name="McCartney M.A."/>
            <person name="Auch B."/>
            <person name="Kono T."/>
            <person name="Mallez S."/>
            <person name="Becker A."/>
            <person name="Gohl D.M."/>
            <person name="Silverstein K.A.T."/>
            <person name="Koren S."/>
            <person name="Bechman K.B."/>
            <person name="Herman A."/>
            <person name="Abrahante J.E."/>
            <person name="Garbe J."/>
        </authorList>
    </citation>
    <scope>NUCLEOTIDE SEQUENCE</scope>
    <source>
        <strain evidence="1">Duluth1</strain>
        <tissue evidence="1">Whole animal</tissue>
    </source>
</reference>
<evidence type="ECO:0000313" key="1">
    <source>
        <dbReference type="EMBL" id="KAH3805982.1"/>
    </source>
</evidence>
<name>A0A9D4G1R8_DREPO</name>
<accession>A0A9D4G1R8</accession>
<organism evidence="1 2">
    <name type="scientific">Dreissena polymorpha</name>
    <name type="common">Zebra mussel</name>
    <name type="synonym">Mytilus polymorpha</name>
    <dbReference type="NCBI Taxonomy" id="45954"/>
    <lineage>
        <taxon>Eukaryota</taxon>
        <taxon>Metazoa</taxon>
        <taxon>Spiralia</taxon>
        <taxon>Lophotrochozoa</taxon>
        <taxon>Mollusca</taxon>
        <taxon>Bivalvia</taxon>
        <taxon>Autobranchia</taxon>
        <taxon>Heteroconchia</taxon>
        <taxon>Euheterodonta</taxon>
        <taxon>Imparidentia</taxon>
        <taxon>Neoheterodontei</taxon>
        <taxon>Myida</taxon>
        <taxon>Dreissenoidea</taxon>
        <taxon>Dreissenidae</taxon>
        <taxon>Dreissena</taxon>
    </lineage>
</organism>
<protein>
    <submittedName>
        <fullName evidence="1">Uncharacterized protein</fullName>
    </submittedName>
</protein>
<dbReference type="Proteomes" id="UP000828390">
    <property type="component" value="Unassembled WGS sequence"/>
</dbReference>
<comment type="caution">
    <text evidence="1">The sequence shown here is derived from an EMBL/GenBank/DDBJ whole genome shotgun (WGS) entry which is preliminary data.</text>
</comment>
<dbReference type="AlphaFoldDB" id="A0A9D4G1R8"/>
<keyword evidence="2" id="KW-1185">Reference proteome</keyword>